<dbReference type="AlphaFoldDB" id="A0AAF3FJS5"/>
<dbReference type="PANTHER" id="PTHR35373">
    <property type="entry name" value="PROTEIN CBG16894"/>
    <property type="match status" value="1"/>
</dbReference>
<name>A0AAF3FJS5_9BILA</name>
<dbReference type="Proteomes" id="UP000887575">
    <property type="component" value="Unassembled WGS sequence"/>
</dbReference>
<accession>A0AAF3FJS5</accession>
<sequence length="259" mass="28758">MEREPNNNRIGGSSKTRYKNFVHFLRSTLHLRPPKQPPSPIEIERSSIGVIEVVTPTPSSTERLHLDSTFLSDCDGAIPSTSAPSVSSLQGDPVVVYDDPFVFVTSDGLVHIRNYYEFNARAEFRSSHSQTIDQTRLSRQLRASRIQTLYMLKGSAQESLNPPKSWGMARGGVWWASHANRESSSNSLYNIVIDDGSPIKAGLTVLQPRAFINSIWHVGVPPECTVRYGLPLPPLNSLNLPFIDDETGLLAVFELNSNI</sequence>
<reference evidence="2" key="1">
    <citation type="submission" date="2024-02" db="UniProtKB">
        <authorList>
            <consortium name="WormBaseParasite"/>
        </authorList>
    </citation>
    <scope>IDENTIFICATION</scope>
</reference>
<evidence type="ECO:0000313" key="2">
    <source>
        <dbReference type="WBParaSite" id="MBELARI_LOCUS7371"/>
    </source>
</evidence>
<evidence type="ECO:0000313" key="1">
    <source>
        <dbReference type="Proteomes" id="UP000887575"/>
    </source>
</evidence>
<proteinExistence type="predicted"/>
<dbReference type="WBParaSite" id="MBELARI_LOCUS7371">
    <property type="protein sequence ID" value="MBELARI_LOCUS7371"/>
    <property type="gene ID" value="MBELARI_LOCUS7371"/>
</dbReference>
<protein>
    <submittedName>
        <fullName evidence="2">Uncharacterized protein</fullName>
    </submittedName>
</protein>
<dbReference type="PANTHER" id="PTHR35373:SF1">
    <property type="entry name" value="SET DOMAIN-CONTAINING PROTEIN"/>
    <property type="match status" value="1"/>
</dbReference>
<organism evidence="1 2">
    <name type="scientific">Mesorhabditis belari</name>
    <dbReference type="NCBI Taxonomy" id="2138241"/>
    <lineage>
        <taxon>Eukaryota</taxon>
        <taxon>Metazoa</taxon>
        <taxon>Ecdysozoa</taxon>
        <taxon>Nematoda</taxon>
        <taxon>Chromadorea</taxon>
        <taxon>Rhabditida</taxon>
        <taxon>Rhabditina</taxon>
        <taxon>Rhabditomorpha</taxon>
        <taxon>Rhabditoidea</taxon>
        <taxon>Rhabditidae</taxon>
        <taxon>Mesorhabditinae</taxon>
        <taxon>Mesorhabditis</taxon>
    </lineage>
</organism>
<keyword evidence="1" id="KW-1185">Reference proteome</keyword>